<comment type="caution">
    <text evidence="1">The sequence shown here is derived from an EMBL/GenBank/DDBJ whole genome shotgun (WGS) entry which is preliminary data.</text>
</comment>
<dbReference type="Proteomes" id="UP000034617">
    <property type="component" value="Unassembled WGS sequence"/>
</dbReference>
<evidence type="ECO:0000313" key="2">
    <source>
        <dbReference type="Proteomes" id="UP000034617"/>
    </source>
</evidence>
<gene>
    <name evidence="1" type="ORF">UW22_C0034G0011</name>
</gene>
<accession>A0A0G1GQV8</accession>
<proteinExistence type="predicted"/>
<evidence type="ECO:0000313" key="1">
    <source>
        <dbReference type="EMBL" id="KKT36668.1"/>
    </source>
</evidence>
<name>A0A0G1GQV8_9BACT</name>
<protein>
    <submittedName>
        <fullName evidence="1">Uncharacterized protein</fullName>
    </submittedName>
</protein>
<organism evidence="1 2">
    <name type="scientific">Candidatus Gottesmanbacteria bacterium GW2011_GWB1_44_11c</name>
    <dbReference type="NCBI Taxonomy" id="1618447"/>
    <lineage>
        <taxon>Bacteria</taxon>
        <taxon>Candidatus Gottesmaniibacteriota</taxon>
    </lineage>
</organism>
<sequence>MEKIHSMDKKDRFYKVYNNLPLNLREEVILVINDEPITWKVARLEIDGNTNLSKIILDKLDALKFI</sequence>
<reference evidence="1 2" key="1">
    <citation type="journal article" date="2015" name="Nature">
        <title>rRNA introns, odd ribosomes, and small enigmatic genomes across a large radiation of phyla.</title>
        <authorList>
            <person name="Brown C.T."/>
            <person name="Hug L.A."/>
            <person name="Thomas B.C."/>
            <person name="Sharon I."/>
            <person name="Castelle C.J."/>
            <person name="Singh A."/>
            <person name="Wilkins M.J."/>
            <person name="Williams K.H."/>
            <person name="Banfield J.F."/>
        </authorList>
    </citation>
    <scope>NUCLEOTIDE SEQUENCE [LARGE SCALE GENOMIC DNA]</scope>
</reference>
<dbReference type="AlphaFoldDB" id="A0A0G1GQV8"/>
<dbReference type="EMBL" id="LCHM01000034">
    <property type="protein sequence ID" value="KKT36668.1"/>
    <property type="molecule type" value="Genomic_DNA"/>
</dbReference>